<dbReference type="EMBL" id="MDZB01000142">
    <property type="protein sequence ID" value="OGX82571.1"/>
    <property type="molecule type" value="Genomic_DNA"/>
</dbReference>
<dbReference type="AlphaFoldDB" id="A0A1G1SVC9"/>
<feature type="chain" id="PRO_5009578497" description="Outer membrane protein beta-barrel domain-containing protein" evidence="1">
    <location>
        <begin position="22"/>
        <end position="179"/>
    </location>
</feature>
<dbReference type="RefSeq" id="WP_070729784.1">
    <property type="nucleotide sequence ID" value="NZ_MDZB01000142.1"/>
</dbReference>
<evidence type="ECO:0000313" key="3">
    <source>
        <dbReference type="Proteomes" id="UP000176294"/>
    </source>
</evidence>
<name>A0A1G1SVC9_9BACT</name>
<comment type="caution">
    <text evidence="2">The sequence shown here is derived from an EMBL/GenBank/DDBJ whole genome shotgun (WGS) entry which is preliminary data.</text>
</comment>
<accession>A0A1G1SVC9</accession>
<evidence type="ECO:0000256" key="1">
    <source>
        <dbReference type="SAM" id="SignalP"/>
    </source>
</evidence>
<sequence>MKNILFALLTAALTSSFGAQAQDLPAKSPPYPSYRVALGILGNPKAIGVQAEVRFLKDFGARLAGVQQFDYQRANEYGGGGVALLTYYLPLKNKLIEAGVGLGAVYSLYHWDVGYDKGNLQDVNLGGGMGVNLRFSPNFRLGINTLVANGFEAGYAEGSMRAVRRKLLLMPALTFDVLL</sequence>
<protein>
    <recommendedName>
        <fullName evidence="4">Outer membrane protein beta-barrel domain-containing protein</fullName>
    </recommendedName>
</protein>
<gene>
    <name evidence="2" type="ORF">BEN47_04085</name>
</gene>
<keyword evidence="3" id="KW-1185">Reference proteome</keyword>
<proteinExistence type="predicted"/>
<keyword evidence="1" id="KW-0732">Signal</keyword>
<evidence type="ECO:0000313" key="2">
    <source>
        <dbReference type="EMBL" id="OGX82571.1"/>
    </source>
</evidence>
<dbReference type="Proteomes" id="UP000176294">
    <property type="component" value="Unassembled WGS sequence"/>
</dbReference>
<reference evidence="2 3" key="1">
    <citation type="submission" date="2016-08" db="EMBL/GenBank/DDBJ databases">
        <title>Hymenobacter coccineus sp. nov., Hymenobacter lapidarius sp. nov. and Hymenobacter glacialis sp. nov., isolated from Antarctic soil.</title>
        <authorList>
            <person name="Sedlacek I."/>
            <person name="Kralova S."/>
            <person name="Kyrova K."/>
            <person name="Maslanova I."/>
            <person name="Stankova E."/>
            <person name="Vrbovska V."/>
            <person name="Nemec M."/>
            <person name="Bartak M."/>
            <person name="Svec P."/>
            <person name="Busse H.-J."/>
            <person name="Pantucek R."/>
        </authorList>
    </citation>
    <scope>NUCLEOTIDE SEQUENCE [LARGE SCALE GENOMIC DNA]</scope>
    <source>
        <strain evidence="2 3">CCM 8643</strain>
    </source>
</reference>
<evidence type="ECO:0008006" key="4">
    <source>
        <dbReference type="Google" id="ProtNLM"/>
    </source>
</evidence>
<dbReference type="InterPro" id="IPR022657">
    <property type="entry name" value="De-COase2_CS"/>
</dbReference>
<dbReference type="OrthoDB" id="880944at2"/>
<feature type="signal peptide" evidence="1">
    <location>
        <begin position="1"/>
        <end position="21"/>
    </location>
</feature>
<dbReference type="PROSITE" id="PS00879">
    <property type="entry name" value="ODR_DC_2_2"/>
    <property type="match status" value="1"/>
</dbReference>
<dbReference type="STRING" id="1908237.BEN47_04085"/>
<organism evidence="2 3">
    <name type="scientific">Hymenobacter lapidarius</name>
    <dbReference type="NCBI Taxonomy" id="1908237"/>
    <lineage>
        <taxon>Bacteria</taxon>
        <taxon>Pseudomonadati</taxon>
        <taxon>Bacteroidota</taxon>
        <taxon>Cytophagia</taxon>
        <taxon>Cytophagales</taxon>
        <taxon>Hymenobacteraceae</taxon>
        <taxon>Hymenobacter</taxon>
    </lineage>
</organism>